<proteinExistence type="predicted"/>
<reference evidence="2" key="1">
    <citation type="submission" date="2019-11" db="EMBL/GenBank/DDBJ databases">
        <authorList>
            <person name="Feng L."/>
        </authorList>
    </citation>
    <scope>NUCLEOTIDE SEQUENCE</scope>
    <source>
        <strain evidence="2">IbartlettiiLFYP30</strain>
    </source>
</reference>
<evidence type="ECO:0000259" key="1">
    <source>
        <dbReference type="Pfam" id="PF08123"/>
    </source>
</evidence>
<dbReference type="InterPro" id="IPR025789">
    <property type="entry name" value="DOT1_dom"/>
</dbReference>
<dbReference type="InterPro" id="IPR029063">
    <property type="entry name" value="SAM-dependent_MTases_sf"/>
</dbReference>
<sequence>MKENYYEKLLNINTAGNENWNKTSPHNHPYQPTLYEALDTLFEKYDLDEDDHIVDFGSGKGRIVFYINHFFRCYANGVEMNEIYYNESLLNKSKYIQKHKKMEDKVNFYCNLSQNYNVEEKDNKFYFFNPFSVQIFMKVIENILKSFEKNPRDMDLIIYYPSDEYIQFLEYRTPFMLENEIILEELYKNDDKEKFVIYSLKTNL</sequence>
<feature type="domain" description="DOT1" evidence="1">
    <location>
        <begin position="28"/>
        <end position="88"/>
    </location>
</feature>
<name>A0A6N3DK46_9FIRM</name>
<dbReference type="EMBL" id="CACRUE010000033">
    <property type="protein sequence ID" value="VYU27181.1"/>
    <property type="molecule type" value="Genomic_DNA"/>
</dbReference>
<evidence type="ECO:0000313" key="2">
    <source>
        <dbReference type="EMBL" id="VYU27181.1"/>
    </source>
</evidence>
<dbReference type="GeneID" id="89565055"/>
<dbReference type="RefSeq" id="WP_007287012.1">
    <property type="nucleotide sequence ID" value="NZ_CACRUE010000033.1"/>
</dbReference>
<dbReference type="SUPFAM" id="SSF53335">
    <property type="entry name" value="S-adenosyl-L-methionine-dependent methyltransferases"/>
    <property type="match status" value="1"/>
</dbReference>
<accession>A0A6N3DK46</accession>
<dbReference type="AlphaFoldDB" id="A0A6N3DK46"/>
<protein>
    <recommendedName>
        <fullName evidence="1">DOT1 domain-containing protein</fullName>
    </recommendedName>
</protein>
<organism evidence="2">
    <name type="scientific">Intestinibacter bartlettii</name>
    <dbReference type="NCBI Taxonomy" id="261299"/>
    <lineage>
        <taxon>Bacteria</taxon>
        <taxon>Bacillati</taxon>
        <taxon>Bacillota</taxon>
        <taxon>Clostridia</taxon>
        <taxon>Peptostreptococcales</taxon>
        <taxon>Peptostreptococcaceae</taxon>
        <taxon>Intestinibacter</taxon>
    </lineage>
</organism>
<gene>
    <name evidence="2" type="ORF">IBLFYP30_02206</name>
</gene>
<dbReference type="GO" id="GO:0031151">
    <property type="term" value="F:histone H3K79 methyltransferase activity"/>
    <property type="evidence" value="ECO:0007669"/>
    <property type="project" value="InterPro"/>
</dbReference>
<dbReference type="Pfam" id="PF08123">
    <property type="entry name" value="DOT1"/>
    <property type="match status" value="1"/>
</dbReference>
<dbReference type="Gene3D" id="3.40.50.150">
    <property type="entry name" value="Vaccinia Virus protein VP39"/>
    <property type="match status" value="1"/>
</dbReference>